<proteinExistence type="predicted"/>
<dbReference type="RefSeq" id="WP_263126292.1">
    <property type="nucleotide sequence ID" value="NZ_CP106753.1"/>
</dbReference>
<dbReference type="SUPFAM" id="SSF103025">
    <property type="entry name" value="Folate-binding domain"/>
    <property type="match status" value="1"/>
</dbReference>
<dbReference type="InterPro" id="IPR045179">
    <property type="entry name" value="YgfZ/GcvT"/>
</dbReference>
<dbReference type="PANTHER" id="PTHR22602:SF0">
    <property type="entry name" value="TRANSFERASE CAF17, MITOCHONDRIAL-RELATED"/>
    <property type="match status" value="1"/>
</dbReference>
<gene>
    <name evidence="2" type="ORF">N8I74_07660</name>
</gene>
<organism evidence="2 3">
    <name type="scientific">Chitiniphilus purpureus</name>
    <dbReference type="NCBI Taxonomy" id="2981137"/>
    <lineage>
        <taxon>Bacteria</taxon>
        <taxon>Pseudomonadati</taxon>
        <taxon>Pseudomonadota</taxon>
        <taxon>Betaproteobacteria</taxon>
        <taxon>Neisseriales</taxon>
        <taxon>Chitinibacteraceae</taxon>
        <taxon>Chitiniphilus</taxon>
    </lineage>
</organism>
<keyword evidence="3" id="KW-1185">Reference proteome</keyword>
<dbReference type="Gene3D" id="3.30.70.1400">
    <property type="entry name" value="Aminomethyltransferase beta-barrel domains"/>
    <property type="match status" value="1"/>
</dbReference>
<reference evidence="2" key="1">
    <citation type="submission" date="2022-10" db="EMBL/GenBank/DDBJ databases">
        <title>Chitiniphilus purpureus sp. nov., a novel chitin-degrading bacterium isolated from crawfish pond sediment.</title>
        <authorList>
            <person name="Li K."/>
        </authorList>
    </citation>
    <scope>NUCLEOTIDE SEQUENCE</scope>
    <source>
        <strain evidence="2">CD1</strain>
    </source>
</reference>
<accession>A0ABY6DUY3</accession>
<sequence>MPLNPALLAAGAHLDEAGRVLDFGHPADELAALEHGVVVSPLTQFGFIRFSGEDSQVFLNGQLSSDVRALGTEDMQYSSYSTPKGRMLASLLLLRDGEDYLLQLAAELLPAIQKRLSMYVLRSKTQASDAAAQWLALGLAGPGAGELAAKLIGGTLPETGHVLAGEALKVVALPGGRYQLLTSPTVAGALWAKLVAHGARPVGEPVWRLTEIRAGIPWVTGATQEQFVPQMANLELIGAVNFTKGCYPGQEIVARTQYLGKLKRRMLRAWVDAPAAAGQAVYSSEMNGQPSGQVLLAAPAPQGGSELLVVAQLSSLPHGLHLEQLDGPALALLSLPYPLEEAQ</sequence>
<dbReference type="InterPro" id="IPR017703">
    <property type="entry name" value="YgfZ/GCV_T_CS"/>
</dbReference>
<dbReference type="Pfam" id="PF01571">
    <property type="entry name" value="GCV_T"/>
    <property type="match status" value="1"/>
</dbReference>
<dbReference type="InterPro" id="IPR006222">
    <property type="entry name" value="GCVT_N"/>
</dbReference>
<evidence type="ECO:0000313" key="2">
    <source>
        <dbReference type="EMBL" id="UXY16881.1"/>
    </source>
</evidence>
<dbReference type="NCBIfam" id="TIGR03317">
    <property type="entry name" value="ygfZ_signature"/>
    <property type="match status" value="1"/>
</dbReference>
<name>A0ABY6DUY3_9NEIS</name>
<protein>
    <submittedName>
        <fullName evidence="2">Folate-binding protein</fullName>
    </submittedName>
</protein>
<evidence type="ECO:0000313" key="3">
    <source>
        <dbReference type="Proteomes" id="UP001061302"/>
    </source>
</evidence>
<feature type="domain" description="GCVT N-terminal" evidence="1">
    <location>
        <begin position="27"/>
        <end position="152"/>
    </location>
</feature>
<dbReference type="PIRSF" id="PIRSF006487">
    <property type="entry name" value="GcvT"/>
    <property type="match status" value="1"/>
</dbReference>
<dbReference type="Proteomes" id="UP001061302">
    <property type="component" value="Chromosome"/>
</dbReference>
<dbReference type="Gene3D" id="2.40.30.160">
    <property type="match status" value="1"/>
</dbReference>
<dbReference type="PANTHER" id="PTHR22602">
    <property type="entry name" value="TRANSFERASE CAF17, MITOCHONDRIAL-RELATED"/>
    <property type="match status" value="1"/>
</dbReference>
<dbReference type="EMBL" id="CP106753">
    <property type="protein sequence ID" value="UXY16881.1"/>
    <property type="molecule type" value="Genomic_DNA"/>
</dbReference>
<dbReference type="Gene3D" id="3.30.70.1630">
    <property type="match status" value="1"/>
</dbReference>
<evidence type="ECO:0000259" key="1">
    <source>
        <dbReference type="Pfam" id="PF01571"/>
    </source>
</evidence>